<name>A0A5K7S9D2_9BACT</name>
<protein>
    <submittedName>
        <fullName evidence="1">Uncharacterized protein</fullName>
    </submittedName>
</protein>
<dbReference type="InterPro" id="IPR011053">
    <property type="entry name" value="Single_hybrid_motif"/>
</dbReference>
<dbReference type="RefSeq" id="WP_318351109.1">
    <property type="nucleotide sequence ID" value="NZ_AP018694.1"/>
</dbReference>
<keyword evidence="2" id="KW-1185">Reference proteome</keyword>
<dbReference type="GO" id="GO:1990281">
    <property type="term" value="C:efflux pump complex"/>
    <property type="evidence" value="ECO:0007669"/>
    <property type="project" value="TreeGrafter"/>
</dbReference>
<dbReference type="SUPFAM" id="SSF51230">
    <property type="entry name" value="Single hybrid motif"/>
    <property type="match status" value="1"/>
</dbReference>
<reference evidence="1" key="1">
    <citation type="journal article" date="2020" name="Int. J. Syst. Evol. Microbiol.">
        <title>Aquipluma nitroreducens gen. nov. sp. nov., a novel facultatively anaerobic bacterium isolated from a freshwater lake.</title>
        <authorList>
            <person name="Watanabe M."/>
            <person name="Kojima H."/>
            <person name="Fukui M."/>
        </authorList>
    </citation>
    <scope>NUCLEOTIDE SEQUENCE</scope>
    <source>
        <strain evidence="1">MeG22</strain>
    </source>
</reference>
<dbReference type="PANTHER" id="PTHR30469">
    <property type="entry name" value="MULTIDRUG RESISTANCE PROTEIN MDTA"/>
    <property type="match status" value="1"/>
</dbReference>
<dbReference type="EMBL" id="AP018694">
    <property type="protein sequence ID" value="BBE18183.1"/>
    <property type="molecule type" value="Genomic_DNA"/>
</dbReference>
<dbReference type="PANTHER" id="PTHR30469:SF15">
    <property type="entry name" value="HLYD FAMILY OF SECRETION PROTEINS"/>
    <property type="match status" value="1"/>
</dbReference>
<dbReference type="Gene3D" id="2.40.50.100">
    <property type="match status" value="1"/>
</dbReference>
<sequence>MKKILFLSNMIILLAIFSCTNKSKPSEEESIKVTTPVTVTSVSTGTISKVINLTATSSYLKKNTVKSAATGYITKISCNIGEYVKAGSPLYSVKTKEAEALSNFSKTNPEFAFNGELTIKAPTSGIITEVNKQANDYVADGDQLCVIAEQSSLVFLLNVPFEQNKLASIGTNCEILLPDSTHIQGTITSKLSAIDAVSQTQSFVVKPHTNAQIPENLTAFVQLNESTEANTQITDKKCVLTDETMDKFWVMKLINDSTAIKVPVKTGIVTDTEVQILSPKFDKLDRLINTGNYGLPDTALVNIIQP</sequence>
<accession>A0A5K7S9D2</accession>
<dbReference type="KEGG" id="anf:AQPE_2343"/>
<proteinExistence type="predicted"/>
<dbReference type="PROSITE" id="PS51257">
    <property type="entry name" value="PROKAR_LIPOPROTEIN"/>
    <property type="match status" value="1"/>
</dbReference>
<gene>
    <name evidence="1" type="ORF">AQPE_2343</name>
</gene>
<dbReference type="Proteomes" id="UP001193389">
    <property type="component" value="Chromosome"/>
</dbReference>
<dbReference type="GO" id="GO:0015562">
    <property type="term" value="F:efflux transmembrane transporter activity"/>
    <property type="evidence" value="ECO:0007669"/>
    <property type="project" value="TreeGrafter"/>
</dbReference>
<evidence type="ECO:0000313" key="1">
    <source>
        <dbReference type="EMBL" id="BBE18183.1"/>
    </source>
</evidence>
<evidence type="ECO:0000313" key="2">
    <source>
        <dbReference type="Proteomes" id="UP001193389"/>
    </source>
</evidence>
<dbReference type="CDD" id="cd06850">
    <property type="entry name" value="biotinyl_domain"/>
    <property type="match status" value="1"/>
</dbReference>
<organism evidence="1 2">
    <name type="scientific">Aquipluma nitroreducens</name>
    <dbReference type="NCBI Taxonomy" id="2010828"/>
    <lineage>
        <taxon>Bacteria</taxon>
        <taxon>Pseudomonadati</taxon>
        <taxon>Bacteroidota</taxon>
        <taxon>Bacteroidia</taxon>
        <taxon>Marinilabiliales</taxon>
        <taxon>Prolixibacteraceae</taxon>
        <taxon>Aquipluma</taxon>
    </lineage>
</organism>
<dbReference type="AlphaFoldDB" id="A0A5K7S9D2"/>